<comment type="caution">
    <text evidence="2">The sequence shown here is derived from an EMBL/GenBank/DDBJ whole genome shotgun (WGS) entry which is preliminary data.</text>
</comment>
<name>A0A937L3H1_9PROT</name>
<sequence>MGFEPNSLKIMAHRPEILRGFMALSAAVLGPEAKLAPGLRQMIAYIASAAAGCNYCQAHTAHGAHERGVSAEKIENLWSYETDDLFSDAERAALALAQAAGSVPNRANKAHFDALKPHFTEAEICEIVAVISTFGFLNRWNDTMATPLEESPLAFAEAHLLGSEWKPERHK</sequence>
<dbReference type="PANTHER" id="PTHR35446">
    <property type="entry name" value="SI:CH211-175M2.5"/>
    <property type="match status" value="1"/>
</dbReference>
<dbReference type="EMBL" id="JADHOK010000018">
    <property type="protein sequence ID" value="MBL6761549.1"/>
    <property type="molecule type" value="Genomic_DNA"/>
</dbReference>
<dbReference type="PANTHER" id="PTHR35446:SF2">
    <property type="entry name" value="CARBOXYMUCONOLACTONE DECARBOXYLASE-LIKE DOMAIN-CONTAINING PROTEIN"/>
    <property type="match status" value="1"/>
</dbReference>
<dbReference type="Pfam" id="PF02627">
    <property type="entry name" value="CMD"/>
    <property type="match status" value="1"/>
</dbReference>
<dbReference type="AlphaFoldDB" id="A0A937L3H1"/>
<feature type="domain" description="Carboxymuconolactone decarboxylase-like" evidence="1">
    <location>
        <begin position="15"/>
        <end position="98"/>
    </location>
</feature>
<proteinExistence type="predicted"/>
<evidence type="ECO:0000313" key="3">
    <source>
        <dbReference type="Proteomes" id="UP000785783"/>
    </source>
</evidence>
<dbReference type="Proteomes" id="UP000785783">
    <property type="component" value="Unassembled WGS sequence"/>
</dbReference>
<dbReference type="SUPFAM" id="SSF69118">
    <property type="entry name" value="AhpD-like"/>
    <property type="match status" value="1"/>
</dbReference>
<dbReference type="Gene3D" id="1.20.1290.10">
    <property type="entry name" value="AhpD-like"/>
    <property type="match status" value="1"/>
</dbReference>
<protein>
    <submittedName>
        <fullName evidence="2">Carboxymuconolactone decarboxylase family protein</fullName>
    </submittedName>
</protein>
<gene>
    <name evidence="2" type="ORF">ISQ19_02505</name>
</gene>
<organism evidence="2 3">
    <name type="scientific">PS1 clade bacterium</name>
    <dbReference type="NCBI Taxonomy" id="2175152"/>
    <lineage>
        <taxon>Bacteria</taxon>
        <taxon>Pseudomonadati</taxon>
        <taxon>Pseudomonadota</taxon>
        <taxon>Alphaproteobacteria</taxon>
        <taxon>PS1 clade</taxon>
    </lineage>
</organism>
<dbReference type="GO" id="GO:0051920">
    <property type="term" value="F:peroxiredoxin activity"/>
    <property type="evidence" value="ECO:0007669"/>
    <property type="project" value="InterPro"/>
</dbReference>
<dbReference type="InterPro" id="IPR003779">
    <property type="entry name" value="CMD-like"/>
</dbReference>
<evidence type="ECO:0000313" key="2">
    <source>
        <dbReference type="EMBL" id="MBL6761549.1"/>
    </source>
</evidence>
<evidence type="ECO:0000259" key="1">
    <source>
        <dbReference type="Pfam" id="PF02627"/>
    </source>
</evidence>
<accession>A0A937L3H1</accession>
<reference evidence="2" key="1">
    <citation type="submission" date="2020-10" db="EMBL/GenBank/DDBJ databases">
        <title>Microbiome of the Black Sea water column analyzed by genome centric metagenomics.</title>
        <authorList>
            <person name="Cabello-Yeves P.J."/>
            <person name="Callieri C."/>
            <person name="Picazo A."/>
            <person name="Mehrshad M."/>
            <person name="Haro-Moreno J.M."/>
            <person name="Roda-Garcia J."/>
            <person name="Dzembekova N."/>
            <person name="Slabakova V."/>
            <person name="Slabakova N."/>
            <person name="Moncheva S."/>
            <person name="Rodriguez-Valera F."/>
        </authorList>
    </citation>
    <scope>NUCLEOTIDE SEQUENCE</scope>
    <source>
        <strain evidence="2">BS307-5m-G5</strain>
    </source>
</reference>
<dbReference type="InterPro" id="IPR029032">
    <property type="entry name" value="AhpD-like"/>
</dbReference>